<evidence type="ECO:0000256" key="3">
    <source>
        <dbReference type="ARBA" id="ARBA00022801"/>
    </source>
</evidence>
<feature type="compositionally biased region" description="Low complexity" evidence="7">
    <location>
        <begin position="151"/>
        <end position="161"/>
    </location>
</feature>
<dbReference type="NCBIfam" id="TIGR00608">
    <property type="entry name" value="radc"/>
    <property type="match status" value="1"/>
</dbReference>
<evidence type="ECO:0000259" key="8">
    <source>
        <dbReference type="PROSITE" id="PS50249"/>
    </source>
</evidence>
<keyword evidence="2" id="KW-0479">Metal-binding</keyword>
<dbReference type="PANTHER" id="PTHR30471:SF3">
    <property type="entry name" value="UPF0758 PROTEIN YEES-RELATED"/>
    <property type="match status" value="1"/>
</dbReference>
<reference evidence="9 10" key="1">
    <citation type="submission" date="2021-03" db="EMBL/GenBank/DDBJ databases">
        <authorList>
            <person name="So Y."/>
        </authorList>
    </citation>
    <scope>NUCLEOTIDE SEQUENCE [LARGE SCALE GENOMIC DNA]</scope>
    <source>
        <strain evidence="9 10">SSH11</strain>
    </source>
</reference>
<dbReference type="Pfam" id="PF04002">
    <property type="entry name" value="RadC"/>
    <property type="match status" value="1"/>
</dbReference>
<evidence type="ECO:0000256" key="4">
    <source>
        <dbReference type="ARBA" id="ARBA00022833"/>
    </source>
</evidence>
<keyword evidence="4" id="KW-0862">Zinc</keyword>
<protein>
    <submittedName>
        <fullName evidence="9">DNA repair protein RadC</fullName>
    </submittedName>
</protein>
<evidence type="ECO:0000256" key="2">
    <source>
        <dbReference type="ARBA" id="ARBA00022723"/>
    </source>
</evidence>
<dbReference type="InterPro" id="IPR010994">
    <property type="entry name" value="RuvA_2-like"/>
</dbReference>
<keyword evidence="5" id="KW-0482">Metalloprotease</keyword>
<dbReference type="InterPro" id="IPR025657">
    <property type="entry name" value="RadC_JAB"/>
</dbReference>
<dbReference type="CDD" id="cd08071">
    <property type="entry name" value="MPN_DUF2466"/>
    <property type="match status" value="1"/>
</dbReference>
<dbReference type="PROSITE" id="PS50249">
    <property type="entry name" value="MPN"/>
    <property type="match status" value="1"/>
</dbReference>
<evidence type="ECO:0000256" key="5">
    <source>
        <dbReference type="ARBA" id="ARBA00023049"/>
    </source>
</evidence>
<dbReference type="NCBIfam" id="NF000642">
    <property type="entry name" value="PRK00024.1"/>
    <property type="match status" value="1"/>
</dbReference>
<dbReference type="Gene3D" id="1.10.150.20">
    <property type="entry name" value="5' to 3' exonuclease, C-terminal subdomain"/>
    <property type="match status" value="1"/>
</dbReference>
<comment type="similarity">
    <text evidence="6">Belongs to the UPF0758 family.</text>
</comment>
<organism evidence="9 10">
    <name type="scientific">Pararoseomonas baculiformis</name>
    <dbReference type="NCBI Taxonomy" id="2820812"/>
    <lineage>
        <taxon>Bacteria</taxon>
        <taxon>Pseudomonadati</taxon>
        <taxon>Pseudomonadota</taxon>
        <taxon>Alphaproteobacteria</taxon>
        <taxon>Acetobacterales</taxon>
        <taxon>Acetobacteraceae</taxon>
        <taxon>Pararoseomonas</taxon>
    </lineage>
</organism>
<evidence type="ECO:0000313" key="10">
    <source>
        <dbReference type="Proteomes" id="UP000681594"/>
    </source>
</evidence>
<proteinExistence type="inferred from homology"/>
<dbReference type="Pfam" id="PF20582">
    <property type="entry name" value="UPF0758_N"/>
    <property type="match status" value="1"/>
</dbReference>
<feature type="region of interest" description="Disordered" evidence="7">
    <location>
        <begin position="148"/>
        <end position="176"/>
    </location>
</feature>
<dbReference type="Gene3D" id="3.40.140.10">
    <property type="entry name" value="Cytidine Deaminase, domain 2"/>
    <property type="match status" value="1"/>
</dbReference>
<dbReference type="InterPro" id="IPR020891">
    <property type="entry name" value="UPF0758_CS"/>
</dbReference>
<dbReference type="PANTHER" id="PTHR30471">
    <property type="entry name" value="DNA REPAIR PROTEIN RADC"/>
    <property type="match status" value="1"/>
</dbReference>
<evidence type="ECO:0000256" key="6">
    <source>
        <dbReference type="RuleBase" id="RU003797"/>
    </source>
</evidence>
<feature type="domain" description="MPN" evidence="8">
    <location>
        <begin position="268"/>
        <end position="390"/>
    </location>
</feature>
<dbReference type="PROSITE" id="PS01302">
    <property type="entry name" value="UPF0758"/>
    <property type="match status" value="1"/>
</dbReference>
<dbReference type="SUPFAM" id="SSF102712">
    <property type="entry name" value="JAB1/MPN domain"/>
    <property type="match status" value="1"/>
</dbReference>
<dbReference type="EMBL" id="JAGIZB010000017">
    <property type="protein sequence ID" value="MBP0446453.1"/>
    <property type="molecule type" value="Genomic_DNA"/>
</dbReference>
<evidence type="ECO:0000256" key="7">
    <source>
        <dbReference type="SAM" id="MobiDB-lite"/>
    </source>
</evidence>
<keyword evidence="1" id="KW-0645">Protease</keyword>
<evidence type="ECO:0000313" key="9">
    <source>
        <dbReference type="EMBL" id="MBP0446453.1"/>
    </source>
</evidence>
<comment type="caution">
    <text evidence="9">The sequence shown here is derived from an EMBL/GenBank/DDBJ whole genome shotgun (WGS) entry which is preliminary data.</text>
</comment>
<dbReference type="SUPFAM" id="SSF47781">
    <property type="entry name" value="RuvA domain 2-like"/>
    <property type="match status" value="1"/>
</dbReference>
<accession>A0ABS4AIV6</accession>
<dbReference type="InterPro" id="IPR037518">
    <property type="entry name" value="MPN"/>
</dbReference>
<evidence type="ECO:0000256" key="1">
    <source>
        <dbReference type="ARBA" id="ARBA00022670"/>
    </source>
</evidence>
<dbReference type="Proteomes" id="UP000681594">
    <property type="component" value="Unassembled WGS sequence"/>
</dbReference>
<sequence length="390" mass="43028">MGRPGVILHLRPGQEPHPRRQPPVFRHHLAGEGHGKAVPRHPVVHHQDLPGRCRVQIQRHGACLQPEHRQVLREGHRHEVEPHPASTRPERALLPAEPALRQPPGHSRSTGWTSRPLPLQPGCSRIREISLARKPGLEEASPGFAALLDLPAGQPSSRPASSAPPTPTPGPEGHRRRLRDRLLRAGPAALADYELLEMLLFLALPRVDTKPHAKRLLARFGSYARTISATDAELRGVEGIGEAAIAALRLVQASALRLLAEEVRDQPVLNNWERLIGYLSAALAREGVEQFRILFLDTRNRLLADEAQARGTVNHTPVYPREVIRRALDLGATALILVHNHPSGDPNPSRADIEMTTEIRQAAATLGIVVHDHLIIGNGRHFSFRREGLL</sequence>
<keyword evidence="3" id="KW-0378">Hydrolase</keyword>
<gene>
    <name evidence="9" type="primary">radC</name>
    <name evidence="9" type="ORF">J8J14_16885</name>
</gene>
<feature type="region of interest" description="Disordered" evidence="7">
    <location>
        <begin position="75"/>
        <end position="119"/>
    </location>
</feature>
<feature type="region of interest" description="Disordered" evidence="7">
    <location>
        <begin position="1"/>
        <end position="21"/>
    </location>
</feature>
<dbReference type="InterPro" id="IPR046778">
    <property type="entry name" value="UPF0758_N"/>
</dbReference>
<name>A0ABS4AIV6_9PROT</name>
<dbReference type="InterPro" id="IPR001405">
    <property type="entry name" value="UPF0758"/>
</dbReference>
<keyword evidence="10" id="KW-1185">Reference proteome</keyword>